<dbReference type="Proteomes" id="UP000693946">
    <property type="component" value="Linkage Group LG2"/>
</dbReference>
<protein>
    <recommendedName>
        <fullName evidence="3">Retrotransposon gag domain-containing protein</fullName>
    </recommendedName>
</protein>
<dbReference type="EMBL" id="JAGKHQ010000012">
    <property type="protein sequence ID" value="KAG7503598.1"/>
    <property type="molecule type" value="Genomic_DNA"/>
</dbReference>
<dbReference type="InterPro" id="IPR032567">
    <property type="entry name" value="RTL1-rel"/>
</dbReference>
<name>A0AAV6REI0_SOLSE</name>
<sequence length="252" mass="26838">MDPAETETVKAALGAQGRRLLEHKGQFSDSAAAVQQLSSRHQGFQESATSQIHLLNQTLQRVLARLVSSAPTMTSPAAVAPCPIADPVPPTSPFSMFQASSPRLAPPEKFSGEPGRAAAWATAEWDCNSPACHSSDRSITALQRVFDHTTPALESMRQNQDSVADYAINFRAAAAESGWNDAALRGAFRRGLSGPIKDLLAPLEVPPDLDSMIKLSGLPSTREAQGEMAGGCHPPPPTETTITIHHSTSLFH</sequence>
<evidence type="ECO:0008006" key="3">
    <source>
        <dbReference type="Google" id="ProtNLM"/>
    </source>
</evidence>
<accession>A0AAV6REI0</accession>
<evidence type="ECO:0000313" key="1">
    <source>
        <dbReference type="EMBL" id="KAG7503598.1"/>
    </source>
</evidence>
<gene>
    <name evidence="1" type="ORF">JOB18_041686</name>
</gene>
<organism evidence="1 2">
    <name type="scientific">Solea senegalensis</name>
    <name type="common">Senegalese sole</name>
    <dbReference type="NCBI Taxonomy" id="28829"/>
    <lineage>
        <taxon>Eukaryota</taxon>
        <taxon>Metazoa</taxon>
        <taxon>Chordata</taxon>
        <taxon>Craniata</taxon>
        <taxon>Vertebrata</taxon>
        <taxon>Euteleostomi</taxon>
        <taxon>Actinopterygii</taxon>
        <taxon>Neopterygii</taxon>
        <taxon>Teleostei</taxon>
        <taxon>Neoteleostei</taxon>
        <taxon>Acanthomorphata</taxon>
        <taxon>Carangaria</taxon>
        <taxon>Pleuronectiformes</taxon>
        <taxon>Pleuronectoidei</taxon>
        <taxon>Soleidae</taxon>
        <taxon>Solea</taxon>
    </lineage>
</organism>
<comment type="caution">
    <text evidence="1">The sequence shown here is derived from an EMBL/GenBank/DDBJ whole genome shotgun (WGS) entry which is preliminary data.</text>
</comment>
<reference evidence="1 2" key="1">
    <citation type="journal article" date="2021" name="Sci. Rep.">
        <title>Chromosome anchoring in Senegalese sole (Solea senegalensis) reveals sex-associated markers and genome rearrangements in flatfish.</title>
        <authorList>
            <person name="Guerrero-Cozar I."/>
            <person name="Gomez-Garrido J."/>
            <person name="Berbel C."/>
            <person name="Martinez-Blanch J.F."/>
            <person name="Alioto T."/>
            <person name="Claros M.G."/>
            <person name="Gagnaire P.A."/>
            <person name="Manchado M."/>
        </authorList>
    </citation>
    <scope>NUCLEOTIDE SEQUENCE [LARGE SCALE GENOMIC DNA]</scope>
    <source>
        <strain evidence="1">Sse05_10M</strain>
    </source>
</reference>
<dbReference type="PANTHER" id="PTHR15503:SF36">
    <property type="entry name" value="RETROTRANSPOSON GAG-LIKE PROTEIN 5"/>
    <property type="match status" value="1"/>
</dbReference>
<proteinExistence type="predicted"/>
<evidence type="ECO:0000313" key="2">
    <source>
        <dbReference type="Proteomes" id="UP000693946"/>
    </source>
</evidence>
<keyword evidence="2" id="KW-1185">Reference proteome</keyword>
<dbReference type="AlphaFoldDB" id="A0AAV6REI0"/>
<dbReference type="PANTHER" id="PTHR15503">
    <property type="entry name" value="LDOC1 RELATED"/>
    <property type="match status" value="1"/>
</dbReference>